<feature type="region of interest" description="Disordered" evidence="3">
    <location>
        <begin position="1"/>
        <end position="27"/>
    </location>
</feature>
<evidence type="ECO:0000313" key="6">
    <source>
        <dbReference type="Proteomes" id="UP000621500"/>
    </source>
</evidence>
<evidence type="ECO:0000313" key="5">
    <source>
        <dbReference type="EMBL" id="GIG95053.1"/>
    </source>
</evidence>
<evidence type="ECO:0000256" key="3">
    <source>
        <dbReference type="SAM" id="MobiDB-lite"/>
    </source>
</evidence>
<dbReference type="SUPFAM" id="SSF55781">
    <property type="entry name" value="GAF domain-like"/>
    <property type="match status" value="1"/>
</dbReference>
<keyword evidence="1" id="KW-0805">Transcription regulation</keyword>
<feature type="compositionally biased region" description="Gly residues" evidence="3">
    <location>
        <begin position="1"/>
        <end position="13"/>
    </location>
</feature>
<dbReference type="PROSITE" id="PS50921">
    <property type="entry name" value="ANTAR"/>
    <property type="match status" value="1"/>
</dbReference>
<dbReference type="PIRSF" id="PIRSF036625">
    <property type="entry name" value="GAF_ANTAR"/>
    <property type="match status" value="1"/>
</dbReference>
<dbReference type="InterPro" id="IPR036388">
    <property type="entry name" value="WH-like_DNA-bd_sf"/>
</dbReference>
<dbReference type="SMART" id="SM01012">
    <property type="entry name" value="ANTAR"/>
    <property type="match status" value="1"/>
</dbReference>
<dbReference type="EMBL" id="BONX01000008">
    <property type="protein sequence ID" value="GIG95053.1"/>
    <property type="molecule type" value="Genomic_DNA"/>
</dbReference>
<dbReference type="InterPro" id="IPR005561">
    <property type="entry name" value="ANTAR"/>
</dbReference>
<dbReference type="InterPro" id="IPR003018">
    <property type="entry name" value="GAF"/>
</dbReference>
<dbReference type="InterPro" id="IPR029016">
    <property type="entry name" value="GAF-like_dom_sf"/>
</dbReference>
<dbReference type="Gene3D" id="3.30.450.40">
    <property type="match status" value="1"/>
</dbReference>
<accession>A0ABQ4EJX4</accession>
<dbReference type="Pfam" id="PF13185">
    <property type="entry name" value="GAF_2"/>
    <property type="match status" value="1"/>
</dbReference>
<sequence>MYRGSRGGGGGSGAVLRLRTTTEPSTEAPGVLETAALLREVTAGLIASDDFDAALHRLVRTVRDAIPAVTWCGVTVLRAGAPASVAASEPRLGDLDDVRHGQDGPAMVAIRSRELVWSADLRTETRWRPWTGRALALGVRGVLAVPVDVDEHVVGSINLYARQPGVLTASQQLSAMLLAEHAGLLLGAVRDRSRHSGAAGEPDGTLTAGQVIDQAVGVIMTQRGCPATEALRVLRSASAALAIPLRDVAERLVTSVARRRGT</sequence>
<protein>
    <submittedName>
        <fullName evidence="5">Transcription antitermination regulator</fullName>
    </submittedName>
</protein>
<evidence type="ECO:0000256" key="1">
    <source>
        <dbReference type="ARBA" id="ARBA00023015"/>
    </source>
</evidence>
<evidence type="ECO:0000259" key="4">
    <source>
        <dbReference type="PROSITE" id="PS50921"/>
    </source>
</evidence>
<keyword evidence="2" id="KW-0804">Transcription</keyword>
<evidence type="ECO:0000256" key="2">
    <source>
        <dbReference type="ARBA" id="ARBA00023163"/>
    </source>
</evidence>
<dbReference type="InterPro" id="IPR012074">
    <property type="entry name" value="GAF_ANTAR"/>
</dbReference>
<name>A0ABQ4EJX4_9ACTN</name>
<feature type="domain" description="ANTAR" evidence="4">
    <location>
        <begin position="192"/>
        <end position="253"/>
    </location>
</feature>
<dbReference type="Proteomes" id="UP000621500">
    <property type="component" value="Unassembled WGS sequence"/>
</dbReference>
<dbReference type="Pfam" id="PF03861">
    <property type="entry name" value="ANTAR"/>
    <property type="match status" value="1"/>
</dbReference>
<organism evidence="5 6">
    <name type="scientific">Plantactinospora mayteni</name>
    <dbReference type="NCBI Taxonomy" id="566021"/>
    <lineage>
        <taxon>Bacteria</taxon>
        <taxon>Bacillati</taxon>
        <taxon>Actinomycetota</taxon>
        <taxon>Actinomycetes</taxon>
        <taxon>Micromonosporales</taxon>
        <taxon>Micromonosporaceae</taxon>
        <taxon>Plantactinospora</taxon>
    </lineage>
</organism>
<dbReference type="Gene3D" id="1.10.10.10">
    <property type="entry name" value="Winged helix-like DNA-binding domain superfamily/Winged helix DNA-binding domain"/>
    <property type="match status" value="1"/>
</dbReference>
<reference evidence="5 6" key="1">
    <citation type="submission" date="2021-01" db="EMBL/GenBank/DDBJ databases">
        <title>Whole genome shotgun sequence of Plantactinospora mayteni NBRC 109088.</title>
        <authorList>
            <person name="Komaki H."/>
            <person name="Tamura T."/>
        </authorList>
    </citation>
    <scope>NUCLEOTIDE SEQUENCE [LARGE SCALE GENOMIC DNA]</scope>
    <source>
        <strain evidence="5 6">NBRC 109088</strain>
    </source>
</reference>
<gene>
    <name evidence="5" type="ORF">Pma05_16260</name>
</gene>
<comment type="caution">
    <text evidence="5">The sequence shown here is derived from an EMBL/GenBank/DDBJ whole genome shotgun (WGS) entry which is preliminary data.</text>
</comment>
<keyword evidence="6" id="KW-1185">Reference proteome</keyword>
<proteinExistence type="predicted"/>